<accession>A0ABV7T832</accession>
<keyword evidence="1" id="KW-0812">Transmembrane</keyword>
<dbReference type="InterPro" id="IPR020845">
    <property type="entry name" value="AMP-binding_CS"/>
</dbReference>
<proteinExistence type="predicted"/>
<dbReference type="InterPro" id="IPR042099">
    <property type="entry name" value="ANL_N_sf"/>
</dbReference>
<organism evidence="4 5">
    <name type="scientific">Stutzerimonas tarimensis</name>
    <dbReference type="NCBI Taxonomy" id="1507735"/>
    <lineage>
        <taxon>Bacteria</taxon>
        <taxon>Pseudomonadati</taxon>
        <taxon>Pseudomonadota</taxon>
        <taxon>Gammaproteobacteria</taxon>
        <taxon>Pseudomonadales</taxon>
        <taxon>Pseudomonadaceae</taxon>
        <taxon>Stutzerimonas</taxon>
    </lineage>
</organism>
<dbReference type="InterPro" id="IPR000873">
    <property type="entry name" value="AMP-dep_synth/lig_dom"/>
</dbReference>
<dbReference type="SUPFAM" id="SSF56801">
    <property type="entry name" value="Acetyl-CoA synthetase-like"/>
    <property type="match status" value="1"/>
</dbReference>
<sequence>MTDIISAMPIYAAAQAEQAFVDFYRRFTVACEGDLDRLAVVDDQEAWTRRELMSLANRIANRLIENGLAKGDTVAVLAKNSNVYVALMVGTLAAGGCFVPLSGMASPETIRLMIEDCDTRFLFADPECQALLSDLPGPLGLVEGPNQVSLGAPSEGWLGLEQWLGSVSDGSPAIAIGPDDAFNIIYSSGTTGVPKGIVHDHRMRYRNLDRFLRLGFGSDTVTMIATPLYSNTTMVAALPTVAFGGLLVVMEKFEAGKYLELAQQYRATHTILVPVQYQRLVSSADFARYDLSSFKLKFSSGSPLRASVISEVMARWPGNLVEIYGMTEGGVSAMLNCAANPAKWDSVGQPSEGCTILLIDEQGRPVPQGEIGEIVGRATGMMRGYYKRLEASVEILWHDENGEAYYRSGDMGRFDEDGFLYVLDRKKDMIISGGFNIFAEDLERTLLAHPDVEDAAVIAIPSERWGETPLGLVVRAAGSMLDVESLLAWANERLGKAQRLAAIELRAELPRNPAGKLLKKELRAPYWAAARGQKTHQSYVA</sequence>
<feature type="transmembrane region" description="Helical" evidence="1">
    <location>
        <begin position="83"/>
        <end position="103"/>
    </location>
</feature>
<evidence type="ECO:0000313" key="4">
    <source>
        <dbReference type="EMBL" id="MFC3609359.1"/>
    </source>
</evidence>
<evidence type="ECO:0000313" key="5">
    <source>
        <dbReference type="Proteomes" id="UP001595630"/>
    </source>
</evidence>
<dbReference type="Gene3D" id="3.30.300.30">
    <property type="match status" value="1"/>
</dbReference>
<evidence type="ECO:0000259" key="2">
    <source>
        <dbReference type="Pfam" id="PF00501"/>
    </source>
</evidence>
<dbReference type="InterPro" id="IPR025110">
    <property type="entry name" value="AMP-bd_C"/>
</dbReference>
<protein>
    <submittedName>
        <fullName evidence="4">Class I adenylate-forming enzyme family protein</fullName>
    </submittedName>
</protein>
<keyword evidence="1" id="KW-1133">Transmembrane helix</keyword>
<name>A0ABV7T832_9GAMM</name>
<dbReference type="Pfam" id="PF13193">
    <property type="entry name" value="AMP-binding_C"/>
    <property type="match status" value="1"/>
</dbReference>
<feature type="domain" description="AMP-binding enzyme C-terminal" evidence="3">
    <location>
        <begin position="442"/>
        <end position="516"/>
    </location>
</feature>
<dbReference type="PANTHER" id="PTHR43767">
    <property type="entry name" value="LONG-CHAIN-FATTY-ACID--COA LIGASE"/>
    <property type="match status" value="1"/>
</dbReference>
<keyword evidence="1" id="KW-0472">Membrane</keyword>
<evidence type="ECO:0000256" key="1">
    <source>
        <dbReference type="SAM" id="Phobius"/>
    </source>
</evidence>
<dbReference type="EMBL" id="JBHRXZ010000024">
    <property type="protein sequence ID" value="MFC3609359.1"/>
    <property type="molecule type" value="Genomic_DNA"/>
</dbReference>
<feature type="domain" description="AMP-dependent synthetase/ligase" evidence="2">
    <location>
        <begin position="30"/>
        <end position="386"/>
    </location>
</feature>
<evidence type="ECO:0000259" key="3">
    <source>
        <dbReference type="Pfam" id="PF13193"/>
    </source>
</evidence>
<dbReference type="Gene3D" id="3.40.50.12780">
    <property type="entry name" value="N-terminal domain of ligase-like"/>
    <property type="match status" value="1"/>
</dbReference>
<dbReference type="Pfam" id="PF00501">
    <property type="entry name" value="AMP-binding"/>
    <property type="match status" value="1"/>
</dbReference>
<gene>
    <name evidence="4" type="ORF">ACFOMF_16405</name>
</gene>
<dbReference type="RefSeq" id="WP_386366832.1">
    <property type="nucleotide sequence ID" value="NZ_JBHRXZ010000024.1"/>
</dbReference>
<keyword evidence="5" id="KW-1185">Reference proteome</keyword>
<dbReference type="Proteomes" id="UP001595630">
    <property type="component" value="Unassembled WGS sequence"/>
</dbReference>
<dbReference type="PANTHER" id="PTHR43767:SF10">
    <property type="entry name" value="SURFACTIN SYNTHASE SUBUNIT 1"/>
    <property type="match status" value="1"/>
</dbReference>
<dbReference type="InterPro" id="IPR045851">
    <property type="entry name" value="AMP-bd_C_sf"/>
</dbReference>
<dbReference type="InterPro" id="IPR050237">
    <property type="entry name" value="ATP-dep_AMP-bd_enzyme"/>
</dbReference>
<comment type="caution">
    <text evidence="4">The sequence shown here is derived from an EMBL/GenBank/DDBJ whole genome shotgun (WGS) entry which is preliminary data.</text>
</comment>
<dbReference type="PROSITE" id="PS00455">
    <property type="entry name" value="AMP_BINDING"/>
    <property type="match status" value="1"/>
</dbReference>
<reference evidence="5" key="1">
    <citation type="journal article" date="2019" name="Int. J. Syst. Evol. Microbiol.">
        <title>The Global Catalogue of Microorganisms (GCM) 10K type strain sequencing project: providing services to taxonomists for standard genome sequencing and annotation.</title>
        <authorList>
            <consortium name="The Broad Institute Genomics Platform"/>
            <consortium name="The Broad Institute Genome Sequencing Center for Infectious Disease"/>
            <person name="Wu L."/>
            <person name="Ma J."/>
        </authorList>
    </citation>
    <scope>NUCLEOTIDE SEQUENCE [LARGE SCALE GENOMIC DNA]</scope>
    <source>
        <strain evidence="5">KCTC 42447</strain>
    </source>
</reference>